<evidence type="ECO:0000313" key="2">
    <source>
        <dbReference type="EMBL" id="EEY74016.1"/>
    </source>
</evidence>
<organism evidence="2 3">
    <name type="scientific">Grimontia hollisae CIP 101886</name>
    <dbReference type="NCBI Taxonomy" id="675812"/>
    <lineage>
        <taxon>Bacteria</taxon>
        <taxon>Pseudomonadati</taxon>
        <taxon>Pseudomonadota</taxon>
        <taxon>Gammaproteobacteria</taxon>
        <taxon>Vibrionales</taxon>
        <taxon>Vibrionaceae</taxon>
        <taxon>Grimontia</taxon>
    </lineage>
</organism>
<name>D0I3J5_GRIHO</name>
<proteinExistence type="predicted"/>
<dbReference type="Proteomes" id="UP000003604">
    <property type="component" value="Unassembled WGS sequence"/>
</dbReference>
<evidence type="ECO:0000313" key="3">
    <source>
        <dbReference type="Proteomes" id="UP000003604"/>
    </source>
</evidence>
<evidence type="ECO:0000259" key="1">
    <source>
        <dbReference type="Pfam" id="PF08241"/>
    </source>
</evidence>
<dbReference type="InterPro" id="IPR013216">
    <property type="entry name" value="Methyltransf_11"/>
</dbReference>
<dbReference type="Pfam" id="PF08241">
    <property type="entry name" value="Methyltransf_11"/>
    <property type="match status" value="1"/>
</dbReference>
<dbReference type="PANTHER" id="PTHR43861:SF1">
    <property type="entry name" value="TRANS-ACONITATE 2-METHYLTRANSFERASE"/>
    <property type="match status" value="1"/>
</dbReference>
<sequence>MSTDIWQATNYANHASYVSQLSQKVMQDLAPQPGERILDLGCGDGELAKVMLDLGCDVVGIDSSQNMVEAAQQRGVDARVVDAQQMEFSNEFDAVFSNAALHWMPEQAQLIQRAYLALKTGGRFVVEMGGQGNIAILCSVMESVLADLDIDFASRNPWTFPSSEEQQALLQAAGFTVESIALRDRPTELPTDVRGWFVTFTQGILSDLDEAQRAEAIDRMVELSRPQLCDQQGQWYADYKRLNFVAIKQG</sequence>
<reference evidence="2 3" key="1">
    <citation type="submission" date="2009-10" db="EMBL/GenBank/DDBJ databases">
        <authorList>
            <consortium name="Los Alamos National Laboratory (LANL)"/>
            <consortium name="National Microbial Pathogen Data Resource (NMPDR)"/>
            <person name="Saunders E.H."/>
            <person name="Munk A.C."/>
            <person name="Tapia R."/>
            <person name="Green L."/>
            <person name="Rogers Y."/>
            <person name="Detter J.C."/>
            <person name="Bruce D."/>
            <person name="Brettin T.S."/>
            <person name="Colwell R.R."/>
            <person name="Huq A."/>
            <person name="Grim C.J."/>
            <person name="Hasan N.A."/>
            <person name="Bartels D."/>
            <person name="Vonstein V."/>
        </authorList>
    </citation>
    <scope>NUCLEOTIDE SEQUENCE [LARGE SCALE GENOMIC DNA]</scope>
    <source>
        <strain evidence="2 3">CIP 101886</strain>
    </source>
</reference>
<dbReference type="RefSeq" id="WP_005501186.1">
    <property type="nucleotide sequence ID" value="NZ_ADAQ01000007.1"/>
</dbReference>
<dbReference type="SUPFAM" id="SSF53335">
    <property type="entry name" value="S-adenosyl-L-methionine-dependent methyltransferases"/>
    <property type="match status" value="1"/>
</dbReference>
<feature type="domain" description="Methyltransferase type 11" evidence="1">
    <location>
        <begin position="38"/>
        <end position="126"/>
    </location>
</feature>
<dbReference type="GeneID" id="58896368"/>
<gene>
    <name evidence="2" type="ORF">VHA_000310</name>
</gene>
<dbReference type="PANTHER" id="PTHR43861">
    <property type="entry name" value="TRANS-ACONITATE 2-METHYLTRANSFERASE-RELATED"/>
    <property type="match status" value="1"/>
</dbReference>
<comment type="caution">
    <text evidence="2">The sequence shown here is derived from an EMBL/GenBank/DDBJ whole genome shotgun (WGS) entry which is preliminary data.</text>
</comment>
<dbReference type="EMBL" id="ADAQ01000007">
    <property type="protein sequence ID" value="EEY74016.1"/>
    <property type="molecule type" value="Genomic_DNA"/>
</dbReference>
<dbReference type="InterPro" id="IPR029063">
    <property type="entry name" value="SAM-dependent_MTases_sf"/>
</dbReference>
<keyword evidence="3" id="KW-1185">Reference proteome</keyword>
<dbReference type="CDD" id="cd02440">
    <property type="entry name" value="AdoMet_MTases"/>
    <property type="match status" value="1"/>
</dbReference>
<dbReference type="OrthoDB" id="9760689at2"/>
<dbReference type="eggNOG" id="COG4106">
    <property type="taxonomic scope" value="Bacteria"/>
</dbReference>
<protein>
    <recommendedName>
        <fullName evidence="1">Methyltransferase type 11 domain-containing protein</fullName>
    </recommendedName>
</protein>
<dbReference type="Gene3D" id="3.40.50.150">
    <property type="entry name" value="Vaccinia Virus protein VP39"/>
    <property type="match status" value="1"/>
</dbReference>
<dbReference type="AlphaFoldDB" id="D0I3J5"/>
<dbReference type="GO" id="GO:0008757">
    <property type="term" value="F:S-adenosylmethionine-dependent methyltransferase activity"/>
    <property type="evidence" value="ECO:0007669"/>
    <property type="project" value="InterPro"/>
</dbReference>
<accession>D0I3J5</accession>